<dbReference type="EMBL" id="NWUF01000016">
    <property type="protein sequence ID" value="PCE41343.1"/>
    <property type="molecule type" value="Genomic_DNA"/>
</dbReference>
<dbReference type="CDD" id="cd02803">
    <property type="entry name" value="OYE_like_FMN_family"/>
    <property type="match status" value="1"/>
</dbReference>
<dbReference type="SUPFAM" id="SSF51395">
    <property type="entry name" value="FMN-linked oxidoreductases"/>
    <property type="match status" value="1"/>
</dbReference>
<dbReference type="Gene3D" id="3.20.20.70">
    <property type="entry name" value="Aldolase class I"/>
    <property type="match status" value="1"/>
</dbReference>
<dbReference type="PANTHER" id="PTHR43656">
    <property type="entry name" value="BINDING OXIDOREDUCTASE, PUTATIVE (AFU_ORTHOLOGUE AFUA_2G08260)-RELATED"/>
    <property type="match status" value="1"/>
</dbReference>
<comment type="caution">
    <text evidence="4">The sequence shown here is derived from an EMBL/GenBank/DDBJ whole genome shotgun (WGS) entry which is preliminary data.</text>
</comment>
<dbReference type="GO" id="GO:0010181">
    <property type="term" value="F:FMN binding"/>
    <property type="evidence" value="ECO:0007669"/>
    <property type="project" value="InterPro"/>
</dbReference>
<dbReference type="Proteomes" id="UP000218934">
    <property type="component" value="Unassembled WGS sequence"/>
</dbReference>
<dbReference type="KEGG" id="rdi:CMV14_10130"/>
<dbReference type="AlphaFoldDB" id="A0A2A4FSF1"/>
<dbReference type="RefSeq" id="WP_066964839.1">
    <property type="nucleotide sequence ID" value="NZ_CP023449.1"/>
</dbReference>
<keyword evidence="1" id="KW-0285">Flavoprotein</keyword>
<protein>
    <submittedName>
        <fullName evidence="4">NADH:flavin oxidoreductase</fullName>
    </submittedName>
</protein>
<dbReference type="InterPro" id="IPR051799">
    <property type="entry name" value="NADH_flavin_oxidoreductase"/>
</dbReference>
<organism evidence="4 5">
    <name type="scientific">Rhizorhabdus dicambivorans</name>
    <dbReference type="NCBI Taxonomy" id="1850238"/>
    <lineage>
        <taxon>Bacteria</taxon>
        <taxon>Pseudomonadati</taxon>
        <taxon>Pseudomonadota</taxon>
        <taxon>Alphaproteobacteria</taxon>
        <taxon>Sphingomonadales</taxon>
        <taxon>Sphingomonadaceae</taxon>
        <taxon>Rhizorhabdus</taxon>
    </lineage>
</organism>
<feature type="domain" description="NADH:flavin oxidoreductase/NADH oxidase N-terminal" evidence="3">
    <location>
        <begin position="9"/>
        <end position="323"/>
    </location>
</feature>
<evidence type="ECO:0000313" key="4">
    <source>
        <dbReference type="EMBL" id="PCE41343.1"/>
    </source>
</evidence>
<name>A0A2A4FSF1_9SPHN</name>
<gene>
    <name evidence="4" type="ORF">COO09_15950</name>
</gene>
<dbReference type="InterPro" id="IPR013785">
    <property type="entry name" value="Aldolase_TIM"/>
</dbReference>
<dbReference type="OrthoDB" id="9804454at2"/>
<keyword evidence="2" id="KW-0560">Oxidoreductase</keyword>
<keyword evidence="5" id="KW-1185">Reference proteome</keyword>
<evidence type="ECO:0000313" key="5">
    <source>
        <dbReference type="Proteomes" id="UP000218934"/>
    </source>
</evidence>
<dbReference type="PANTHER" id="PTHR43656:SF2">
    <property type="entry name" value="BINDING OXIDOREDUCTASE, PUTATIVE (AFU_ORTHOLOGUE AFUA_2G08260)-RELATED"/>
    <property type="match status" value="1"/>
</dbReference>
<dbReference type="InterPro" id="IPR001155">
    <property type="entry name" value="OxRdtase_FMN_N"/>
</dbReference>
<dbReference type="Pfam" id="PF00724">
    <property type="entry name" value="Oxidored_FMN"/>
    <property type="match status" value="1"/>
</dbReference>
<dbReference type="GO" id="GO:0016491">
    <property type="term" value="F:oxidoreductase activity"/>
    <property type="evidence" value="ECO:0007669"/>
    <property type="project" value="UniProtKB-KW"/>
</dbReference>
<evidence type="ECO:0000256" key="2">
    <source>
        <dbReference type="ARBA" id="ARBA00023002"/>
    </source>
</evidence>
<sequence length="381" mass="40983">MTSTTFSRLFEPLAMARGPAMKNRFALAPMTNQQSFPDGVMSDDEYRWLTLRARGGFGLVLTAAAHVQATGQGFPGQIGAFGDQHIEGLARLASGLKASGAVAALQLHHGGNRSVADLVSELVCPSDDPATGARALTTGEVETLRNDFIAAAKRADLAGFDGIEIHGAHGYIITQFLSPVINRRTDRYGGNVENRARIVMEIIDGIRASCRADFQIGLRLSGERFGLRLGEIVSLTAEILRQEKIDYFELSAWDVAKEPSEPGFEGRTLLSCFTELPRGNVRLGAAGKIMSGSVAADVIEKGCDFVVIGRAAILRHDFPEQVRRDPDFASPPLPVSVEALQLEGVGPAFIDYLRSFPGFVGEPVAGLDHYAAIGEWLKTEG</sequence>
<evidence type="ECO:0000259" key="3">
    <source>
        <dbReference type="Pfam" id="PF00724"/>
    </source>
</evidence>
<accession>A0A2A4FSF1</accession>
<proteinExistence type="predicted"/>
<evidence type="ECO:0000256" key="1">
    <source>
        <dbReference type="ARBA" id="ARBA00022630"/>
    </source>
</evidence>
<reference evidence="4 5" key="1">
    <citation type="submission" date="2017-09" db="EMBL/GenBank/DDBJ databases">
        <title>The Catabolism of 3,6-Dichlorosalicylic acid is Initiated by the Cytochrome P450 Monooxygenase DsmABC in Rhizorhabdus dicambivorans Ndbn-20.</title>
        <authorList>
            <person name="Na L."/>
        </authorList>
    </citation>
    <scope>NUCLEOTIDE SEQUENCE [LARGE SCALE GENOMIC DNA]</scope>
    <source>
        <strain evidence="4 5">Ndbn-20m</strain>
    </source>
</reference>